<proteinExistence type="predicted"/>
<dbReference type="EMBL" id="JAUUTY010000005">
    <property type="protein sequence ID" value="KAK1627349.1"/>
    <property type="molecule type" value="Genomic_DNA"/>
</dbReference>
<protein>
    <recommendedName>
        <fullName evidence="5">FBD domain-containing protein</fullName>
    </recommendedName>
</protein>
<name>A0AAD8VYT8_LOLMU</name>
<comment type="caution">
    <text evidence="3">The sequence shown here is derived from an EMBL/GenBank/DDBJ whole genome shotgun (WGS) entry which is preliminary data.</text>
</comment>
<feature type="region of interest" description="Disordered" evidence="1">
    <location>
        <begin position="1"/>
        <end position="26"/>
    </location>
</feature>
<evidence type="ECO:0008006" key="5">
    <source>
        <dbReference type="Google" id="ProtNLM"/>
    </source>
</evidence>
<dbReference type="Proteomes" id="UP001231189">
    <property type="component" value="Unassembled WGS sequence"/>
</dbReference>
<dbReference type="AlphaFoldDB" id="A0AAD8VYT8"/>
<organism evidence="3 4">
    <name type="scientific">Lolium multiflorum</name>
    <name type="common">Italian ryegrass</name>
    <name type="synonym">Lolium perenne subsp. multiflorum</name>
    <dbReference type="NCBI Taxonomy" id="4521"/>
    <lineage>
        <taxon>Eukaryota</taxon>
        <taxon>Viridiplantae</taxon>
        <taxon>Streptophyta</taxon>
        <taxon>Embryophyta</taxon>
        <taxon>Tracheophyta</taxon>
        <taxon>Spermatophyta</taxon>
        <taxon>Magnoliopsida</taxon>
        <taxon>Liliopsida</taxon>
        <taxon>Poales</taxon>
        <taxon>Poaceae</taxon>
        <taxon>BOP clade</taxon>
        <taxon>Pooideae</taxon>
        <taxon>Poodae</taxon>
        <taxon>Poeae</taxon>
        <taxon>Poeae Chloroplast Group 2 (Poeae type)</taxon>
        <taxon>Loliodinae</taxon>
        <taxon>Loliinae</taxon>
        <taxon>Lolium</taxon>
    </lineage>
</organism>
<accession>A0AAD8VYT8</accession>
<evidence type="ECO:0000313" key="4">
    <source>
        <dbReference type="Proteomes" id="UP001231189"/>
    </source>
</evidence>
<evidence type="ECO:0000256" key="1">
    <source>
        <dbReference type="SAM" id="MobiDB-lite"/>
    </source>
</evidence>
<evidence type="ECO:0000313" key="3">
    <source>
        <dbReference type="EMBL" id="KAK1627349.1"/>
    </source>
</evidence>
<dbReference type="PANTHER" id="PTHR34709:SF33">
    <property type="entry name" value="F-BOX DOMAIN-CONTAINING PROTEIN"/>
    <property type="match status" value="1"/>
</dbReference>
<reference evidence="3" key="1">
    <citation type="submission" date="2023-07" db="EMBL/GenBank/DDBJ databases">
        <title>A chromosome-level genome assembly of Lolium multiflorum.</title>
        <authorList>
            <person name="Chen Y."/>
            <person name="Copetti D."/>
            <person name="Kolliker R."/>
            <person name="Studer B."/>
        </authorList>
    </citation>
    <scope>NUCLEOTIDE SEQUENCE</scope>
    <source>
        <strain evidence="3">02402/16</strain>
        <tissue evidence="3">Leaf</tissue>
    </source>
</reference>
<gene>
    <name evidence="3" type="ORF">QYE76_001664</name>
</gene>
<keyword evidence="4" id="KW-1185">Reference proteome</keyword>
<dbReference type="InterPro" id="IPR036047">
    <property type="entry name" value="F-box-like_dom_sf"/>
</dbReference>
<keyword evidence="2" id="KW-0472">Membrane</keyword>
<feature type="transmembrane region" description="Helical" evidence="2">
    <location>
        <begin position="289"/>
        <end position="308"/>
    </location>
</feature>
<keyword evidence="2" id="KW-0812">Transmembrane</keyword>
<dbReference type="PANTHER" id="PTHR34709">
    <property type="entry name" value="OS10G0396666 PROTEIN"/>
    <property type="match status" value="1"/>
</dbReference>
<sequence>MEPIEGFPRRSSELLGRGGGGEEEEDRISDLDDDLLLLILARLGCVRAAVRTGVLSRRWHGLWTILRHIVISDVPFPSLEAALGHVPRPPPGLSLLDLRVPDKPDAAGVTSLLRAAALLEPKELALTLPWRFFCNSPMLFLQLPADVKFPALETLSLSGCHVRFESFLPWCPLLRVLTVKFHDHGGNHEHMNTFMSVHSASLQELSVEAQEVFIKTVDLVLPELKHLKVSLRTRDEVNIVSLSAPMGESISWQWSYCSINYGLWRILKLRLQAGARHGEFPSLQIHARIVSLFFMLNFLQVLAVLNFCK</sequence>
<dbReference type="InterPro" id="IPR055312">
    <property type="entry name" value="FBL15-like"/>
</dbReference>
<dbReference type="SUPFAM" id="SSF81383">
    <property type="entry name" value="F-box domain"/>
    <property type="match status" value="1"/>
</dbReference>
<keyword evidence="2" id="KW-1133">Transmembrane helix</keyword>
<evidence type="ECO:0000256" key="2">
    <source>
        <dbReference type="SAM" id="Phobius"/>
    </source>
</evidence>